<proteinExistence type="predicted"/>
<evidence type="ECO:0000313" key="3">
    <source>
        <dbReference type="EMBL" id="BFO16507.1"/>
    </source>
</evidence>
<evidence type="ECO:0000256" key="2">
    <source>
        <dbReference type="SAM" id="SignalP"/>
    </source>
</evidence>
<feature type="chain" id="PRO_5043860173" description="Alpha/beta hydrolase" evidence="2">
    <location>
        <begin position="27"/>
        <end position="206"/>
    </location>
</feature>
<reference evidence="3" key="2">
    <citation type="submission" date="2024-07" db="EMBL/GenBank/DDBJ databases">
        <title>Streptomyces haneummycinica sp. nov., a new antibiotic-producing actinobacterium isolated from marine sediment.</title>
        <authorList>
            <person name="Uemura M."/>
            <person name="Hamada M."/>
            <person name="Hirano S."/>
            <person name="Kobayashi K."/>
            <person name="Ohshiro T."/>
            <person name="Kobayashi T."/>
            <person name="Terahara T."/>
        </authorList>
    </citation>
    <scope>NUCLEOTIDE SEQUENCE</scope>
    <source>
        <strain evidence="3">KM77-8</strain>
    </source>
</reference>
<name>A0AAT9HG99_9ACTN</name>
<feature type="region of interest" description="Disordered" evidence="1">
    <location>
        <begin position="187"/>
        <end position="206"/>
    </location>
</feature>
<reference evidence="3" key="1">
    <citation type="submission" date="2024-06" db="EMBL/GenBank/DDBJ databases">
        <authorList>
            <consortium name="consrtm"/>
            <person name="Uemura M."/>
            <person name="Terahara T."/>
        </authorList>
    </citation>
    <scope>NUCLEOTIDE SEQUENCE</scope>
    <source>
        <strain evidence="3">KM77-8</strain>
    </source>
</reference>
<sequence length="206" mass="20861">MRTAAAVQMAAGSLLLTSLAAAPAGAEPADAAARGTVTAAARAAAEGVDFGACPAEQELPGQVRCGTVRVLLDYARPDGRQLELTVSRVRATGVDPGDGGRTVRRQGSLVHNPGGPGASGMYFPMLGVLPEWKRVAAAYDLVGYAPRGVGRSAPLSCADPGTFFKGPAPAPVHPTAAQKRERVARAEAYARGAPSGAATPCGTTTR</sequence>
<dbReference type="AlphaFoldDB" id="A0AAT9HG99"/>
<evidence type="ECO:0008006" key="4">
    <source>
        <dbReference type="Google" id="ProtNLM"/>
    </source>
</evidence>
<feature type="signal peptide" evidence="2">
    <location>
        <begin position="1"/>
        <end position="26"/>
    </location>
</feature>
<dbReference type="InterPro" id="IPR029058">
    <property type="entry name" value="AB_hydrolase_fold"/>
</dbReference>
<gene>
    <name evidence="3" type="ORF">SHKM778_28950</name>
</gene>
<protein>
    <recommendedName>
        <fullName evidence="4">Alpha/beta hydrolase</fullName>
    </recommendedName>
</protein>
<dbReference type="SUPFAM" id="SSF53474">
    <property type="entry name" value="alpha/beta-Hydrolases"/>
    <property type="match status" value="1"/>
</dbReference>
<dbReference type="EMBL" id="AP035768">
    <property type="protein sequence ID" value="BFO16507.1"/>
    <property type="molecule type" value="Genomic_DNA"/>
</dbReference>
<evidence type="ECO:0000256" key="1">
    <source>
        <dbReference type="SAM" id="MobiDB-lite"/>
    </source>
</evidence>
<accession>A0AAT9HG99</accession>
<organism evidence="3">
    <name type="scientific">Streptomyces haneummycinicus</name>
    <dbReference type="NCBI Taxonomy" id="3074435"/>
    <lineage>
        <taxon>Bacteria</taxon>
        <taxon>Bacillati</taxon>
        <taxon>Actinomycetota</taxon>
        <taxon>Actinomycetes</taxon>
        <taxon>Kitasatosporales</taxon>
        <taxon>Streptomycetaceae</taxon>
        <taxon>Streptomyces</taxon>
    </lineage>
</organism>
<keyword evidence="2" id="KW-0732">Signal</keyword>